<protein>
    <submittedName>
        <fullName evidence="1">Phosphoglycolate phosphatase</fullName>
    </submittedName>
</protein>
<dbReference type="InterPro" id="IPR036412">
    <property type="entry name" value="HAD-like_sf"/>
</dbReference>
<accession>A0AA94HTK4</accession>
<dbReference type="NCBIfam" id="TIGR01549">
    <property type="entry name" value="HAD-SF-IA-v1"/>
    <property type="match status" value="1"/>
</dbReference>
<sequence length="217" mass="24172">MNFTPVFFDLDGTITDSEDGIVNSVQYALEHFGVSLPRESLIPFIGPPLRDSFSKIFPNDPKKVEKIVGKYREYYTDRGIFENRLYDGISDLLRDLAEEGRVLALATSKPETFALRIVEHFDIARYFSCVAGAELSGPRNNKPAVLRYACDRLGVVPSASCLMVGDRKYDVAGAHEVGMPCAAVLYGYGPEKELKEAGADWLCPDVKSLRVLLQQRN</sequence>
<evidence type="ECO:0000313" key="2">
    <source>
        <dbReference type="Proteomes" id="UP000182680"/>
    </source>
</evidence>
<dbReference type="CDD" id="cd04302">
    <property type="entry name" value="HAD_5NT"/>
    <property type="match status" value="1"/>
</dbReference>
<dbReference type="Proteomes" id="UP000182680">
    <property type="component" value="Unassembled WGS sequence"/>
</dbReference>
<dbReference type="InterPro" id="IPR006439">
    <property type="entry name" value="HAD-SF_hydro_IA"/>
</dbReference>
<dbReference type="FunFam" id="3.40.50.1000:FF:000022">
    <property type="entry name" value="Phosphoglycolate phosphatase"/>
    <property type="match status" value="1"/>
</dbReference>
<dbReference type="Gene3D" id="1.10.150.240">
    <property type="entry name" value="Putative phosphatase, domain 2"/>
    <property type="match status" value="1"/>
</dbReference>
<dbReference type="Gene3D" id="3.40.50.1000">
    <property type="entry name" value="HAD superfamily/HAD-like"/>
    <property type="match status" value="1"/>
</dbReference>
<comment type="caution">
    <text evidence="1">The sequence shown here is derived from an EMBL/GenBank/DDBJ whole genome shotgun (WGS) entry which is preliminary data.</text>
</comment>
<gene>
    <name evidence="1" type="ORF">SAMN02910291_01902</name>
</gene>
<proteinExistence type="predicted"/>
<dbReference type="RefSeq" id="WP_072312064.1">
    <property type="nucleotide sequence ID" value="NZ_FPIW01000035.1"/>
</dbReference>
<dbReference type="GO" id="GO:0004713">
    <property type="term" value="F:protein tyrosine kinase activity"/>
    <property type="evidence" value="ECO:0007669"/>
    <property type="project" value="TreeGrafter"/>
</dbReference>
<dbReference type="AlphaFoldDB" id="A0AA94HTK4"/>
<dbReference type="PANTHER" id="PTHR43434:SF20">
    <property type="entry name" value="5'-NUCLEOTIDASE"/>
    <property type="match status" value="1"/>
</dbReference>
<evidence type="ECO:0000313" key="1">
    <source>
        <dbReference type="EMBL" id="SFW57224.1"/>
    </source>
</evidence>
<dbReference type="PANTHER" id="PTHR43434">
    <property type="entry name" value="PHOSPHOGLYCOLATE PHOSPHATASE"/>
    <property type="match status" value="1"/>
</dbReference>
<dbReference type="InterPro" id="IPR050155">
    <property type="entry name" value="HAD-like_hydrolase_sf"/>
</dbReference>
<organism evidence="1 2">
    <name type="scientific">Desulfovibrio desulfuricans</name>
    <dbReference type="NCBI Taxonomy" id="876"/>
    <lineage>
        <taxon>Bacteria</taxon>
        <taxon>Pseudomonadati</taxon>
        <taxon>Thermodesulfobacteriota</taxon>
        <taxon>Desulfovibrionia</taxon>
        <taxon>Desulfovibrionales</taxon>
        <taxon>Desulfovibrionaceae</taxon>
        <taxon>Desulfovibrio</taxon>
    </lineage>
</organism>
<dbReference type="InterPro" id="IPR041492">
    <property type="entry name" value="HAD_2"/>
</dbReference>
<dbReference type="InterPro" id="IPR023198">
    <property type="entry name" value="PGP-like_dom2"/>
</dbReference>
<reference evidence="2" key="1">
    <citation type="submission" date="2016-11" db="EMBL/GenBank/DDBJ databases">
        <authorList>
            <person name="Jaros S."/>
            <person name="Januszkiewicz K."/>
            <person name="Wedrychowicz H."/>
        </authorList>
    </citation>
    <scope>NUCLEOTIDE SEQUENCE [LARGE SCALE GENOMIC DNA]</scope>
    <source>
        <strain evidence="2">DSM 7057</strain>
    </source>
</reference>
<dbReference type="GO" id="GO:0005829">
    <property type="term" value="C:cytosol"/>
    <property type="evidence" value="ECO:0007669"/>
    <property type="project" value="TreeGrafter"/>
</dbReference>
<dbReference type="InterPro" id="IPR023214">
    <property type="entry name" value="HAD_sf"/>
</dbReference>
<dbReference type="Pfam" id="PF13419">
    <property type="entry name" value="HAD_2"/>
    <property type="match status" value="1"/>
</dbReference>
<dbReference type="SUPFAM" id="SSF56784">
    <property type="entry name" value="HAD-like"/>
    <property type="match status" value="1"/>
</dbReference>
<name>A0AA94HTK4_DESDE</name>
<dbReference type="EMBL" id="FPIW01000035">
    <property type="protein sequence ID" value="SFW57224.1"/>
    <property type="molecule type" value="Genomic_DNA"/>
</dbReference>